<comment type="caution">
    <text evidence="1">The sequence shown here is derived from an EMBL/GenBank/DDBJ whole genome shotgun (WGS) entry which is preliminary data.</text>
</comment>
<protein>
    <submittedName>
        <fullName evidence="1">Uncharacterized protein</fullName>
    </submittedName>
</protein>
<evidence type="ECO:0000313" key="2">
    <source>
        <dbReference type="Proteomes" id="UP000054826"/>
    </source>
</evidence>
<dbReference type="EMBL" id="JYDV01000187">
    <property type="protein sequence ID" value="KRZ26047.1"/>
    <property type="molecule type" value="Genomic_DNA"/>
</dbReference>
<accession>A0A0V1ITE5</accession>
<organism evidence="1 2">
    <name type="scientific">Trichinella pseudospiralis</name>
    <name type="common">Parasitic roundworm</name>
    <dbReference type="NCBI Taxonomy" id="6337"/>
    <lineage>
        <taxon>Eukaryota</taxon>
        <taxon>Metazoa</taxon>
        <taxon>Ecdysozoa</taxon>
        <taxon>Nematoda</taxon>
        <taxon>Enoplea</taxon>
        <taxon>Dorylaimia</taxon>
        <taxon>Trichinellida</taxon>
        <taxon>Trichinellidae</taxon>
        <taxon>Trichinella</taxon>
    </lineage>
</organism>
<proteinExistence type="predicted"/>
<reference evidence="1 2" key="1">
    <citation type="submission" date="2015-01" db="EMBL/GenBank/DDBJ databases">
        <title>Evolution of Trichinella species and genotypes.</title>
        <authorList>
            <person name="Korhonen P.K."/>
            <person name="Edoardo P."/>
            <person name="Giuseppe L.R."/>
            <person name="Gasser R.B."/>
        </authorList>
    </citation>
    <scope>NUCLEOTIDE SEQUENCE [LARGE SCALE GENOMIC DNA]</scope>
    <source>
        <strain evidence="1">ISS176</strain>
    </source>
</reference>
<evidence type="ECO:0000313" key="1">
    <source>
        <dbReference type="EMBL" id="KRZ26047.1"/>
    </source>
</evidence>
<name>A0A0V1ITE5_TRIPS</name>
<sequence>MASEEGVRSVIIHRKAIGWDFFQNGTVILHINLNALNCCFVCVKGSEHSCMIISIISSLNNTQPYYSNPYFRENQI</sequence>
<dbReference type="Proteomes" id="UP000054826">
    <property type="component" value="Unassembled WGS sequence"/>
</dbReference>
<gene>
    <name evidence="1" type="ORF">T4C_3456</name>
</gene>
<dbReference type="AlphaFoldDB" id="A0A0V1ITE5"/>